<evidence type="ECO:0000313" key="1">
    <source>
        <dbReference type="EMBL" id="CAH0478852.1"/>
    </source>
</evidence>
<comment type="caution">
    <text evidence="1">The sequence shown here is derived from an EMBL/GenBank/DDBJ whole genome shotgun (WGS) entry which is preliminary data.</text>
</comment>
<reference evidence="1" key="1">
    <citation type="submission" date="2021-11" db="EMBL/GenBank/DDBJ databases">
        <authorList>
            <person name="Islam A."/>
            <person name="Islam S."/>
            <person name="Flora M.S."/>
            <person name="Rahman M."/>
            <person name="Ziaur R.M."/>
            <person name="Epstein J.H."/>
            <person name="Hassan M."/>
            <person name="Klassen M."/>
            <person name="Woodard K."/>
            <person name="Webb A."/>
            <person name="Webby R.J."/>
            <person name="El Zowalaty M.E."/>
        </authorList>
    </citation>
    <scope>NUCLEOTIDE SEQUENCE</scope>
    <source>
        <strain evidence="1">Pbs3</strain>
    </source>
</reference>
<organism evidence="1 2">
    <name type="scientific">Peronospora belbahrii</name>
    <dbReference type="NCBI Taxonomy" id="622444"/>
    <lineage>
        <taxon>Eukaryota</taxon>
        <taxon>Sar</taxon>
        <taxon>Stramenopiles</taxon>
        <taxon>Oomycota</taxon>
        <taxon>Peronosporomycetes</taxon>
        <taxon>Peronosporales</taxon>
        <taxon>Peronosporaceae</taxon>
        <taxon>Peronospora</taxon>
    </lineage>
</organism>
<protein>
    <submittedName>
        <fullName evidence="1">Uncharacterized protein</fullName>
    </submittedName>
</protein>
<gene>
    <name evidence="1" type="ORF">PBS003_LOCUS5530</name>
</gene>
<name>A0AAU9KX73_9STRA</name>
<accession>A0AAU9KX73</accession>
<dbReference type="Proteomes" id="UP001160483">
    <property type="component" value="Unassembled WGS sequence"/>
</dbReference>
<sequence>MCLDESPISDKPHHLIHAFLSFILLGIEDKGDTATDINGAGSAEADKAAGTGANASVCDAIGDAVRRARATG</sequence>
<dbReference type="EMBL" id="CAKKTJ010000281">
    <property type="protein sequence ID" value="CAH0478852.1"/>
    <property type="molecule type" value="Genomic_DNA"/>
</dbReference>
<dbReference type="AlphaFoldDB" id="A0AAU9KX73"/>
<proteinExistence type="predicted"/>
<evidence type="ECO:0000313" key="2">
    <source>
        <dbReference type="Proteomes" id="UP001160483"/>
    </source>
</evidence>